<dbReference type="EMBL" id="VSRR010046524">
    <property type="protein sequence ID" value="MPC77701.1"/>
    <property type="molecule type" value="Genomic_DNA"/>
</dbReference>
<dbReference type="Proteomes" id="UP000324222">
    <property type="component" value="Unassembled WGS sequence"/>
</dbReference>
<keyword evidence="2" id="KW-1185">Reference proteome</keyword>
<accession>A0A5B7HX99</accession>
<proteinExistence type="predicted"/>
<evidence type="ECO:0000313" key="1">
    <source>
        <dbReference type="EMBL" id="MPC77701.1"/>
    </source>
</evidence>
<sequence length="10" mass="962">MKGGSSPSLV</sequence>
<comment type="caution">
    <text evidence="1">The sequence shown here is derived from an EMBL/GenBank/DDBJ whole genome shotgun (WGS) entry which is preliminary data.</text>
</comment>
<protein>
    <submittedName>
        <fullName evidence="1">Uncharacterized protein</fullName>
    </submittedName>
</protein>
<gene>
    <name evidence="1" type="ORF">E2C01_072163</name>
</gene>
<name>A0A5B7HX99_PORTR</name>
<organism evidence="1 2">
    <name type="scientific">Portunus trituberculatus</name>
    <name type="common">Swimming crab</name>
    <name type="synonym">Neptunus trituberculatus</name>
    <dbReference type="NCBI Taxonomy" id="210409"/>
    <lineage>
        <taxon>Eukaryota</taxon>
        <taxon>Metazoa</taxon>
        <taxon>Ecdysozoa</taxon>
        <taxon>Arthropoda</taxon>
        <taxon>Crustacea</taxon>
        <taxon>Multicrustacea</taxon>
        <taxon>Malacostraca</taxon>
        <taxon>Eumalacostraca</taxon>
        <taxon>Eucarida</taxon>
        <taxon>Decapoda</taxon>
        <taxon>Pleocyemata</taxon>
        <taxon>Brachyura</taxon>
        <taxon>Eubrachyura</taxon>
        <taxon>Portunoidea</taxon>
        <taxon>Portunidae</taxon>
        <taxon>Portuninae</taxon>
        <taxon>Portunus</taxon>
    </lineage>
</organism>
<evidence type="ECO:0000313" key="2">
    <source>
        <dbReference type="Proteomes" id="UP000324222"/>
    </source>
</evidence>
<reference evidence="1 2" key="1">
    <citation type="submission" date="2019-05" db="EMBL/GenBank/DDBJ databases">
        <title>Another draft genome of Portunus trituberculatus and its Hox gene families provides insights of decapod evolution.</title>
        <authorList>
            <person name="Jeong J.-H."/>
            <person name="Song I."/>
            <person name="Kim S."/>
            <person name="Choi T."/>
            <person name="Kim D."/>
            <person name="Ryu S."/>
            <person name="Kim W."/>
        </authorList>
    </citation>
    <scope>NUCLEOTIDE SEQUENCE [LARGE SCALE GENOMIC DNA]</scope>
    <source>
        <tissue evidence="1">Muscle</tissue>
    </source>
</reference>